<dbReference type="Gene3D" id="3.90.1580.10">
    <property type="entry name" value="paralog of FGE (formylglycine-generating enzyme)"/>
    <property type="match status" value="1"/>
</dbReference>
<dbReference type="KEGG" id="lnu:N7U66_15965"/>
<keyword evidence="3" id="KW-1185">Reference proteome</keyword>
<feature type="domain" description="Sulfatase-modifying factor enzyme-like" evidence="1">
    <location>
        <begin position="42"/>
        <end position="198"/>
    </location>
</feature>
<accession>A0A9E8SD96</accession>
<protein>
    <recommendedName>
        <fullName evidence="1">Sulfatase-modifying factor enzyme-like domain-containing protein</fullName>
    </recommendedName>
</protein>
<evidence type="ECO:0000259" key="1">
    <source>
        <dbReference type="Pfam" id="PF03781"/>
    </source>
</evidence>
<reference evidence="2" key="1">
    <citation type="submission" date="2022-11" db="EMBL/GenBank/DDBJ databases">
        <title>Lacinutrix neustonica HL-RS19T sp. nov., isolated from the surface microlayer sample of brackish Lake Shihwa.</title>
        <authorList>
            <person name="Choi J.Y."/>
            <person name="Hwang C.Y."/>
        </authorList>
    </citation>
    <scope>NUCLEOTIDE SEQUENCE</scope>
    <source>
        <strain evidence="2">HL-RS19</strain>
    </source>
</reference>
<proteinExistence type="predicted"/>
<organism evidence="2 3">
    <name type="scientific">Lacinutrix neustonica</name>
    <dbReference type="NCBI Taxonomy" id="2980107"/>
    <lineage>
        <taxon>Bacteria</taxon>
        <taxon>Pseudomonadati</taxon>
        <taxon>Bacteroidota</taxon>
        <taxon>Flavobacteriia</taxon>
        <taxon>Flavobacteriales</taxon>
        <taxon>Flavobacteriaceae</taxon>
        <taxon>Lacinutrix</taxon>
    </lineage>
</organism>
<dbReference type="SUPFAM" id="SSF56436">
    <property type="entry name" value="C-type lectin-like"/>
    <property type="match status" value="1"/>
</dbReference>
<dbReference type="EMBL" id="CP113088">
    <property type="protein sequence ID" value="WAC01487.1"/>
    <property type="molecule type" value="Genomic_DNA"/>
</dbReference>
<evidence type="ECO:0000313" key="3">
    <source>
        <dbReference type="Proteomes" id="UP001164705"/>
    </source>
</evidence>
<dbReference type="Pfam" id="PF03781">
    <property type="entry name" value="FGE-sulfatase"/>
    <property type="match status" value="1"/>
</dbReference>
<gene>
    <name evidence="2" type="ORF">N7U66_15965</name>
</gene>
<dbReference type="InterPro" id="IPR005532">
    <property type="entry name" value="SUMF_dom"/>
</dbReference>
<dbReference type="InterPro" id="IPR042095">
    <property type="entry name" value="SUMF_sf"/>
</dbReference>
<dbReference type="Proteomes" id="UP001164705">
    <property type="component" value="Chromosome"/>
</dbReference>
<dbReference type="AlphaFoldDB" id="A0A9E8SD96"/>
<dbReference type="InterPro" id="IPR016187">
    <property type="entry name" value="CTDL_fold"/>
</dbReference>
<evidence type="ECO:0000313" key="2">
    <source>
        <dbReference type="EMBL" id="WAC01487.1"/>
    </source>
</evidence>
<sequence>MKILILIFFCFSQIAISRIEGESLFVRKKEDFYIPKTKLRYNGIPPGTVKLNDSIYIDAKPVTNIMYLEFLFSVKYFWTLEAHDILKTLPDFGINDALLHIEFKPLTTDEDLLNSLVPNDTLTVNNTYRITSYLQHPQYSLYPVLGLSKKQAEFYCKWRTDIVNLIAAYNSGDLKERKKILPHINYRLPSKEELRRSLERFNYTKKKNTNDTLVPITPFKKKFSVKHKKIYFNEFNISEFISNDEDNFGTNWRKITTNEESNDYTGFRCACEIQK</sequence>
<dbReference type="RefSeq" id="WP_267676100.1">
    <property type="nucleotide sequence ID" value="NZ_CP113088.1"/>
</dbReference>
<name>A0A9E8SD96_9FLAO</name>